<dbReference type="EC" id="2.3.1.-" evidence="10"/>
<dbReference type="InterPro" id="IPR002076">
    <property type="entry name" value="ELO_fam"/>
</dbReference>
<evidence type="ECO:0000256" key="4">
    <source>
        <dbReference type="ARBA" id="ARBA00022692"/>
    </source>
</evidence>
<evidence type="ECO:0000256" key="10">
    <source>
        <dbReference type="RuleBase" id="RU361115"/>
    </source>
</evidence>
<dbReference type="GO" id="GO:0034625">
    <property type="term" value="P:fatty acid elongation, monounsaturated fatty acid"/>
    <property type="evidence" value="ECO:0000318"/>
    <property type="project" value="GO_Central"/>
</dbReference>
<dbReference type="GO" id="GO:0034626">
    <property type="term" value="P:fatty acid elongation, polyunsaturated fatty acid"/>
    <property type="evidence" value="ECO:0000318"/>
    <property type="project" value="GO_Central"/>
</dbReference>
<evidence type="ECO:0000256" key="5">
    <source>
        <dbReference type="ARBA" id="ARBA00022832"/>
    </source>
</evidence>
<keyword evidence="6 10" id="KW-1133">Transmembrane helix</keyword>
<feature type="transmembrane region" description="Helical" evidence="10">
    <location>
        <begin position="89"/>
        <end position="108"/>
    </location>
</feature>
<keyword evidence="8 10" id="KW-0472">Membrane</keyword>
<evidence type="ECO:0000256" key="7">
    <source>
        <dbReference type="ARBA" id="ARBA00023098"/>
    </source>
</evidence>
<keyword evidence="9 10" id="KW-0275">Fatty acid biosynthesis</keyword>
<dbReference type="PANTHER" id="PTHR11157:SF133">
    <property type="entry name" value="ELONGATION OF FATTY ACIDS PROTEIN"/>
    <property type="match status" value="1"/>
</dbReference>
<dbReference type="GO" id="GO:0030148">
    <property type="term" value="P:sphingolipid biosynthetic process"/>
    <property type="evidence" value="ECO:0000318"/>
    <property type="project" value="GO_Central"/>
</dbReference>
<keyword evidence="3 10" id="KW-0808">Transferase</keyword>
<dbReference type="InParanoid" id="A9V3Y1"/>
<dbReference type="Proteomes" id="UP000001357">
    <property type="component" value="Unassembled WGS sequence"/>
</dbReference>
<dbReference type="GeneID" id="5892637"/>
<gene>
    <name evidence="11" type="ORF">MONBRDRAFT_37774</name>
</gene>
<dbReference type="GO" id="GO:0042761">
    <property type="term" value="P:very long-chain fatty acid biosynthetic process"/>
    <property type="evidence" value="ECO:0000318"/>
    <property type="project" value="GO_Central"/>
</dbReference>
<name>A9V3Y1_MONBE</name>
<evidence type="ECO:0000313" key="11">
    <source>
        <dbReference type="EMBL" id="EDQ87885.1"/>
    </source>
</evidence>
<comment type="similarity">
    <text evidence="10">Belongs to the ELO family.</text>
</comment>
<evidence type="ECO:0000256" key="1">
    <source>
        <dbReference type="ARBA" id="ARBA00004141"/>
    </source>
</evidence>
<dbReference type="AlphaFoldDB" id="A9V3Y1"/>
<dbReference type="KEGG" id="mbr:MONBRDRAFT_37774"/>
<evidence type="ECO:0000256" key="2">
    <source>
        <dbReference type="ARBA" id="ARBA00022516"/>
    </source>
</evidence>
<dbReference type="EMBL" id="CH991557">
    <property type="protein sequence ID" value="EDQ87885.1"/>
    <property type="molecule type" value="Genomic_DNA"/>
</dbReference>
<evidence type="ECO:0000256" key="6">
    <source>
        <dbReference type="ARBA" id="ARBA00022989"/>
    </source>
</evidence>
<dbReference type="GO" id="GO:0005789">
    <property type="term" value="C:endoplasmic reticulum membrane"/>
    <property type="evidence" value="ECO:0000318"/>
    <property type="project" value="GO_Central"/>
</dbReference>
<protein>
    <recommendedName>
        <fullName evidence="10">Elongation of fatty acids protein</fullName>
        <ecNumber evidence="10">2.3.1.-</ecNumber>
    </recommendedName>
</protein>
<accession>A9V3Y1</accession>
<keyword evidence="12" id="KW-1185">Reference proteome</keyword>
<dbReference type="Pfam" id="PF01151">
    <property type="entry name" value="ELO"/>
    <property type="match status" value="1"/>
</dbReference>
<keyword evidence="7 10" id="KW-0443">Lipid metabolism</keyword>
<evidence type="ECO:0000256" key="9">
    <source>
        <dbReference type="ARBA" id="ARBA00023160"/>
    </source>
</evidence>
<feature type="transmembrane region" description="Helical" evidence="10">
    <location>
        <begin position="147"/>
        <end position="165"/>
    </location>
</feature>
<feature type="transmembrane region" description="Helical" evidence="10">
    <location>
        <begin position="20"/>
        <end position="46"/>
    </location>
</feature>
<dbReference type="RefSeq" id="XP_001747418.1">
    <property type="nucleotide sequence ID" value="XM_001747366.1"/>
</dbReference>
<dbReference type="GO" id="GO:0019367">
    <property type="term" value="P:fatty acid elongation, saturated fatty acid"/>
    <property type="evidence" value="ECO:0000318"/>
    <property type="project" value="GO_Central"/>
</dbReference>
<evidence type="ECO:0000313" key="12">
    <source>
        <dbReference type="Proteomes" id="UP000001357"/>
    </source>
</evidence>
<keyword evidence="2 10" id="KW-0444">Lipid biosynthesis</keyword>
<keyword evidence="5 10" id="KW-0276">Fatty acid metabolism</keyword>
<evidence type="ECO:0000256" key="3">
    <source>
        <dbReference type="ARBA" id="ARBA00022679"/>
    </source>
</evidence>
<dbReference type="OMA" id="AMEVVTH"/>
<feature type="transmembrane region" description="Helical" evidence="10">
    <location>
        <begin position="202"/>
        <end position="223"/>
    </location>
</feature>
<dbReference type="eggNOG" id="KOG3071">
    <property type="taxonomic scope" value="Eukaryota"/>
</dbReference>
<dbReference type="GO" id="GO:0009922">
    <property type="term" value="F:fatty acid elongase activity"/>
    <property type="evidence" value="ECO:0000318"/>
    <property type="project" value="GO_Central"/>
</dbReference>
<feature type="transmembrane region" description="Helical" evidence="10">
    <location>
        <begin position="229"/>
        <end position="249"/>
    </location>
</feature>
<evidence type="ECO:0000256" key="8">
    <source>
        <dbReference type="ARBA" id="ARBA00023136"/>
    </source>
</evidence>
<dbReference type="PANTHER" id="PTHR11157">
    <property type="entry name" value="FATTY ACID ACYL TRANSFERASE-RELATED"/>
    <property type="match status" value="1"/>
</dbReference>
<comment type="subcellular location">
    <subcellularLocation>
        <location evidence="1">Membrane</location>
        <topology evidence="1">Multi-pass membrane protein</topology>
    </subcellularLocation>
</comment>
<reference evidence="11 12" key="1">
    <citation type="journal article" date="2008" name="Nature">
        <title>The genome of the choanoflagellate Monosiga brevicollis and the origin of metazoans.</title>
        <authorList>
            <consortium name="JGI Sequencing"/>
            <person name="King N."/>
            <person name="Westbrook M.J."/>
            <person name="Young S.L."/>
            <person name="Kuo A."/>
            <person name="Abedin M."/>
            <person name="Chapman J."/>
            <person name="Fairclough S."/>
            <person name="Hellsten U."/>
            <person name="Isogai Y."/>
            <person name="Letunic I."/>
            <person name="Marr M."/>
            <person name="Pincus D."/>
            <person name="Putnam N."/>
            <person name="Rokas A."/>
            <person name="Wright K.J."/>
            <person name="Zuzow R."/>
            <person name="Dirks W."/>
            <person name="Good M."/>
            <person name="Goodstein D."/>
            <person name="Lemons D."/>
            <person name="Li W."/>
            <person name="Lyons J.B."/>
            <person name="Morris A."/>
            <person name="Nichols S."/>
            <person name="Richter D.J."/>
            <person name="Salamov A."/>
            <person name="Bork P."/>
            <person name="Lim W.A."/>
            <person name="Manning G."/>
            <person name="Miller W.T."/>
            <person name="McGinnis W."/>
            <person name="Shapiro H."/>
            <person name="Tjian R."/>
            <person name="Grigoriev I.V."/>
            <person name="Rokhsar D."/>
        </authorList>
    </citation>
    <scope>NUCLEOTIDE SEQUENCE [LARGE SCALE GENOMIC DNA]</scope>
    <source>
        <strain evidence="12">MX1 / ATCC 50154</strain>
    </source>
</reference>
<comment type="catalytic activity">
    <reaction evidence="10">
        <text>an acyl-CoA + malonyl-CoA + H(+) = a 3-oxoacyl-CoA + CO2 + CoA</text>
        <dbReference type="Rhea" id="RHEA:50252"/>
        <dbReference type="ChEBI" id="CHEBI:15378"/>
        <dbReference type="ChEBI" id="CHEBI:16526"/>
        <dbReference type="ChEBI" id="CHEBI:57287"/>
        <dbReference type="ChEBI" id="CHEBI:57384"/>
        <dbReference type="ChEBI" id="CHEBI:58342"/>
        <dbReference type="ChEBI" id="CHEBI:90726"/>
    </reaction>
    <physiologicalReaction direction="left-to-right" evidence="10">
        <dbReference type="Rhea" id="RHEA:50253"/>
    </physiologicalReaction>
</comment>
<sequence length="306" mass="34247">MDAAQVDAMKQMVLTETADAAVYGPLVEPAVLVASGALYVIAALLLHKTMRNQKPMDLKGLMRVYNLVQVAVCGYMTYGLVQELFKADMINVFGLFSLPNVFGLNLAFDRRAEYFVLIHYLSKFLDFFDTLFIVLRKKDAQFSFLHVYHHATIGPIWGLLLYLGYGSGTAIFGAMINSMTHVIMYSHYFVTSFGINNPLKKYITTWQICQFYSCLMHAVVLVFSGLDTIYPPYLAWLQFGYHITMVALFTQFYNKNFKKGGAAAKAAAGKSSVKQTGTVAAEFALNNNVHANETGVAARRRRKAEQ</sequence>
<proteinExistence type="inferred from homology"/>
<organism evidence="11 12">
    <name type="scientific">Monosiga brevicollis</name>
    <name type="common">Choanoflagellate</name>
    <dbReference type="NCBI Taxonomy" id="81824"/>
    <lineage>
        <taxon>Eukaryota</taxon>
        <taxon>Choanoflagellata</taxon>
        <taxon>Craspedida</taxon>
        <taxon>Salpingoecidae</taxon>
        <taxon>Monosiga</taxon>
    </lineage>
</organism>
<feature type="transmembrane region" description="Helical" evidence="10">
    <location>
        <begin position="114"/>
        <end position="135"/>
    </location>
</feature>
<keyword evidence="4 10" id="KW-0812">Transmembrane</keyword>